<dbReference type="GO" id="GO:0045047">
    <property type="term" value="P:protein targeting to ER"/>
    <property type="evidence" value="ECO:0007669"/>
    <property type="project" value="TreeGrafter"/>
</dbReference>
<evidence type="ECO:0000256" key="4">
    <source>
        <dbReference type="ARBA" id="ARBA00022692"/>
    </source>
</evidence>
<sequence>MDAFIKQVSDLCEGTIDHYGQHVVDRTAQLSLGIVATIAFLVGLVLQDIRMSLVIFGFSFFVLLLVVVPPWPMFNRHPVKYKSVAIQPKQ</sequence>
<dbReference type="GO" id="GO:0006465">
    <property type="term" value="P:signal peptide processing"/>
    <property type="evidence" value="ECO:0007669"/>
    <property type="project" value="InterPro"/>
</dbReference>
<feature type="transmembrane region" description="Helical" evidence="9">
    <location>
        <begin position="53"/>
        <end position="71"/>
    </location>
</feature>
<comment type="similarity">
    <text evidence="2">Belongs to the SPCS1 family.</text>
</comment>
<evidence type="ECO:0000256" key="5">
    <source>
        <dbReference type="ARBA" id="ARBA00022824"/>
    </source>
</evidence>
<dbReference type="InterPro" id="IPR009542">
    <property type="entry name" value="Spc1/SPCS1"/>
</dbReference>
<evidence type="ECO:0000256" key="7">
    <source>
        <dbReference type="ARBA" id="ARBA00023136"/>
    </source>
</evidence>
<protein>
    <recommendedName>
        <fullName evidence="3">Signal peptidase complex subunit 1</fullName>
    </recommendedName>
</protein>
<dbReference type="EMBL" id="LN483167">
    <property type="protein sequence ID" value="CDZ97343.1"/>
    <property type="molecule type" value="Genomic_DNA"/>
</dbReference>
<organism evidence="10">
    <name type="scientific">Phaffia rhodozyma</name>
    <name type="common">Yeast</name>
    <name type="synonym">Xanthophyllomyces dendrorhous</name>
    <dbReference type="NCBI Taxonomy" id="264483"/>
    <lineage>
        <taxon>Eukaryota</taxon>
        <taxon>Fungi</taxon>
        <taxon>Dikarya</taxon>
        <taxon>Basidiomycota</taxon>
        <taxon>Agaricomycotina</taxon>
        <taxon>Tremellomycetes</taxon>
        <taxon>Cystofilobasidiales</taxon>
        <taxon>Mrakiaceae</taxon>
        <taxon>Phaffia</taxon>
    </lineage>
</organism>
<reference evidence="10" key="1">
    <citation type="submission" date="2014-08" db="EMBL/GenBank/DDBJ databases">
        <authorList>
            <person name="Sharma Rahul"/>
            <person name="Thines Marco"/>
        </authorList>
    </citation>
    <scope>NUCLEOTIDE SEQUENCE</scope>
</reference>
<feature type="transmembrane region" description="Helical" evidence="9">
    <location>
        <begin position="28"/>
        <end position="46"/>
    </location>
</feature>
<evidence type="ECO:0000256" key="9">
    <source>
        <dbReference type="SAM" id="Phobius"/>
    </source>
</evidence>
<keyword evidence="7 9" id="KW-0472">Membrane</keyword>
<keyword evidence="4 9" id="KW-0812">Transmembrane</keyword>
<evidence type="ECO:0000313" key="10">
    <source>
        <dbReference type="EMBL" id="CDZ97343.1"/>
    </source>
</evidence>
<keyword evidence="5" id="KW-0256">Endoplasmic reticulum</keyword>
<proteinExistence type="inferred from homology"/>
<dbReference type="GO" id="GO:0005787">
    <property type="term" value="C:signal peptidase complex"/>
    <property type="evidence" value="ECO:0007669"/>
    <property type="project" value="InterPro"/>
</dbReference>
<evidence type="ECO:0000256" key="8">
    <source>
        <dbReference type="ARBA" id="ARBA00045204"/>
    </source>
</evidence>
<dbReference type="Pfam" id="PF06645">
    <property type="entry name" value="SPC12"/>
    <property type="match status" value="1"/>
</dbReference>
<evidence type="ECO:0000256" key="2">
    <source>
        <dbReference type="ARBA" id="ARBA00005245"/>
    </source>
</evidence>
<evidence type="ECO:0000256" key="1">
    <source>
        <dbReference type="ARBA" id="ARBA00004477"/>
    </source>
</evidence>
<dbReference type="PANTHER" id="PTHR13202:SF0">
    <property type="entry name" value="SIGNAL PEPTIDASE COMPLEX SUBUNIT 1"/>
    <property type="match status" value="1"/>
</dbReference>
<dbReference type="AlphaFoldDB" id="A0A0F7SHZ8"/>
<comment type="function">
    <text evidence="8">Component of the signal peptidase complex (SPC) which catalyzes the cleavage of N-terminal signal sequences from nascent proteins as they are translocated into the lumen of the endoplasmic reticulum. Dispensable for SPC enzymatic activity.</text>
</comment>
<keyword evidence="6 9" id="KW-1133">Transmembrane helix</keyword>
<dbReference type="PANTHER" id="PTHR13202">
    <property type="entry name" value="MICROSOMAL SIGNAL PEPTIDASE 12 KDA SUBUNIT"/>
    <property type="match status" value="1"/>
</dbReference>
<evidence type="ECO:0000256" key="3">
    <source>
        <dbReference type="ARBA" id="ARBA00017059"/>
    </source>
</evidence>
<evidence type="ECO:0000256" key="6">
    <source>
        <dbReference type="ARBA" id="ARBA00022989"/>
    </source>
</evidence>
<comment type="subcellular location">
    <subcellularLocation>
        <location evidence="1">Endoplasmic reticulum membrane</location>
        <topology evidence="1">Multi-pass membrane protein</topology>
    </subcellularLocation>
</comment>
<accession>A0A0F7SHZ8</accession>
<name>A0A0F7SHZ8_PHARH</name>